<dbReference type="PANTHER" id="PTHR11908">
    <property type="entry name" value="XANTHINE DEHYDROGENASE"/>
    <property type="match status" value="1"/>
</dbReference>
<sequence>MDELAYEIGFDPLELRIRNFVHRDQNQDKALTSKALQACYREGAACFGWSERSHRPRSMRDGNELVGWGMATGLWEALLSEAEAKVSLSTDCNVVVSAAASDIGTGTYTILGQLAADAFDVALADVTVTIGCSTLPKTGVEGGSCTAAYSGSAVHLAAKAVIKTMLKHARKMPNSPLAKATSEEVEVAEGRIVMRTNHQVGIAIADVMGAAGLSSIEEHGRLGPDKTIMKTFSAYTHSAVFVEVKVDEELGLARVTRVVSAIAAGRILNPRTARSQILGGIVMGLGMALHEESMIDHRSGRIMNHNIAEYHMPTHADVEDIEVVFVEEEDDKVSPIGVKGVGEIGIVGVAAAISNAIFHATGKRIRHFPITVDKIMQNEVKL</sequence>
<proteinExistence type="predicted"/>
<organism evidence="2 3">
    <name type="scientific">Rhizobium sullae</name>
    <name type="common">Rhizobium hedysari</name>
    <dbReference type="NCBI Taxonomy" id="50338"/>
    <lineage>
        <taxon>Bacteria</taxon>
        <taxon>Pseudomonadati</taxon>
        <taxon>Pseudomonadota</taxon>
        <taxon>Alphaproteobacteria</taxon>
        <taxon>Hyphomicrobiales</taxon>
        <taxon>Rhizobiaceae</taxon>
        <taxon>Rhizobium/Agrobacterium group</taxon>
        <taxon>Rhizobium</taxon>
    </lineage>
</organism>
<accession>A0A4R3PTR6</accession>
<dbReference type="InterPro" id="IPR046867">
    <property type="entry name" value="AldOxase/xan_DH_MoCoBD2"/>
</dbReference>
<dbReference type="Proteomes" id="UP000294576">
    <property type="component" value="Unassembled WGS sequence"/>
</dbReference>
<feature type="domain" description="Aldehyde oxidase/xanthine dehydrogenase second molybdopterin binding" evidence="1">
    <location>
        <begin position="46"/>
        <end position="318"/>
    </location>
</feature>
<evidence type="ECO:0000313" key="2">
    <source>
        <dbReference type="EMBL" id="TCU07010.1"/>
    </source>
</evidence>
<evidence type="ECO:0000259" key="1">
    <source>
        <dbReference type="Pfam" id="PF20256"/>
    </source>
</evidence>
<dbReference type="PANTHER" id="PTHR11908:SF153">
    <property type="entry name" value="DEHYDROGENASE"/>
    <property type="match status" value="1"/>
</dbReference>
<reference evidence="2 3" key="1">
    <citation type="submission" date="2019-03" db="EMBL/GenBank/DDBJ databases">
        <title>Genomic Encyclopedia of Type Strains, Phase IV (KMG-V): Genome sequencing to study the core and pangenomes of soil and plant-associated prokaryotes.</title>
        <authorList>
            <person name="Whitman W."/>
        </authorList>
    </citation>
    <scope>NUCLEOTIDE SEQUENCE [LARGE SCALE GENOMIC DNA]</scope>
    <source>
        <strain evidence="2 3">Hc14</strain>
    </source>
</reference>
<dbReference type="Pfam" id="PF20256">
    <property type="entry name" value="MoCoBD_2"/>
    <property type="match status" value="1"/>
</dbReference>
<dbReference type="GO" id="GO:0005506">
    <property type="term" value="F:iron ion binding"/>
    <property type="evidence" value="ECO:0007669"/>
    <property type="project" value="InterPro"/>
</dbReference>
<dbReference type="Gene3D" id="3.30.365.10">
    <property type="entry name" value="Aldehyde oxidase/xanthine dehydrogenase, molybdopterin binding domain"/>
    <property type="match status" value="3"/>
</dbReference>
<dbReference type="SUPFAM" id="SSF56003">
    <property type="entry name" value="Molybdenum cofactor-binding domain"/>
    <property type="match status" value="1"/>
</dbReference>
<gene>
    <name evidence="2" type="ORF">EV132_13040</name>
</gene>
<comment type="caution">
    <text evidence="2">The sequence shown here is derived from an EMBL/GenBank/DDBJ whole genome shotgun (WGS) entry which is preliminary data.</text>
</comment>
<dbReference type="EMBL" id="SMBH01000030">
    <property type="protein sequence ID" value="TCU07010.1"/>
    <property type="molecule type" value="Genomic_DNA"/>
</dbReference>
<dbReference type="InterPro" id="IPR016208">
    <property type="entry name" value="Ald_Oxase/xanthine_DH-like"/>
</dbReference>
<dbReference type="AlphaFoldDB" id="A0A4R3PTR6"/>
<name>A0A4R3PTR6_RHISU</name>
<evidence type="ECO:0000313" key="3">
    <source>
        <dbReference type="Proteomes" id="UP000294576"/>
    </source>
</evidence>
<dbReference type="CDD" id="cd23507">
    <property type="entry name" value="hydrophobin_I"/>
    <property type="match status" value="1"/>
</dbReference>
<dbReference type="InterPro" id="IPR037165">
    <property type="entry name" value="AldOxase/xan_DH_Mopterin-bd_sf"/>
</dbReference>
<protein>
    <submittedName>
        <fullName evidence="2">Molybdopterin-binding aldehyde dehydrogenase-like protein</fullName>
    </submittedName>
</protein>
<dbReference type="GO" id="GO:0016491">
    <property type="term" value="F:oxidoreductase activity"/>
    <property type="evidence" value="ECO:0007669"/>
    <property type="project" value="InterPro"/>
</dbReference>
<dbReference type="RefSeq" id="WP_132568541.1">
    <property type="nucleotide sequence ID" value="NZ_SMBH01000030.1"/>
</dbReference>